<dbReference type="GO" id="GO:0031588">
    <property type="term" value="C:nucleotide-activated protein kinase complex"/>
    <property type="evidence" value="ECO:0007669"/>
    <property type="project" value="TreeGrafter"/>
</dbReference>
<protein>
    <recommendedName>
        <fullName evidence="4">Association with the SNF1 complex (ASC) domain-containing protein</fullName>
    </recommendedName>
</protein>
<dbReference type="GO" id="GO:0019901">
    <property type="term" value="F:protein kinase binding"/>
    <property type="evidence" value="ECO:0007669"/>
    <property type="project" value="TreeGrafter"/>
</dbReference>
<evidence type="ECO:0000256" key="2">
    <source>
        <dbReference type="ARBA" id="ARBA00022553"/>
    </source>
</evidence>
<dbReference type="EMBL" id="DS480400">
    <property type="protein sequence ID" value="EDO17647.1"/>
    <property type="molecule type" value="Genomic_DNA"/>
</dbReference>
<dbReference type="Gene3D" id="6.20.250.60">
    <property type="match status" value="1"/>
</dbReference>
<dbReference type="InterPro" id="IPR006828">
    <property type="entry name" value="ASC_dom"/>
</dbReference>
<dbReference type="PhylomeDB" id="A7TJ78"/>
<dbReference type="SMART" id="SM01010">
    <property type="entry name" value="AMPKBI"/>
    <property type="match status" value="1"/>
</dbReference>
<dbReference type="eggNOG" id="KOG1616">
    <property type="taxonomic scope" value="Eukaryota"/>
</dbReference>
<keyword evidence="2" id="KW-0597">Phosphoprotein</keyword>
<dbReference type="Proteomes" id="UP000000267">
    <property type="component" value="Unassembled WGS sequence"/>
</dbReference>
<dbReference type="RefSeq" id="XP_001645505.1">
    <property type="nucleotide sequence ID" value="XM_001645455.1"/>
</dbReference>
<dbReference type="KEGG" id="vpo:Kpol_1004p21"/>
<dbReference type="InterPro" id="IPR050827">
    <property type="entry name" value="CRP1_MDG1_kinase"/>
</dbReference>
<proteinExistence type="inferred from homology"/>
<evidence type="ECO:0000313" key="6">
    <source>
        <dbReference type="Proteomes" id="UP000000267"/>
    </source>
</evidence>
<feature type="region of interest" description="Disordered" evidence="3">
    <location>
        <begin position="188"/>
        <end position="231"/>
    </location>
</feature>
<dbReference type="FunCoup" id="A7TJ78">
    <property type="interactions" value="106"/>
</dbReference>
<dbReference type="Pfam" id="PF04739">
    <property type="entry name" value="AMPKBI"/>
    <property type="match status" value="1"/>
</dbReference>
<dbReference type="GeneID" id="5545886"/>
<evidence type="ECO:0000313" key="5">
    <source>
        <dbReference type="EMBL" id="EDO17647.1"/>
    </source>
</evidence>
<dbReference type="OrthoDB" id="531008at2759"/>
<dbReference type="GO" id="GO:0007165">
    <property type="term" value="P:signal transduction"/>
    <property type="evidence" value="ECO:0007669"/>
    <property type="project" value="TreeGrafter"/>
</dbReference>
<dbReference type="SUPFAM" id="SSF81296">
    <property type="entry name" value="E set domains"/>
    <property type="match status" value="1"/>
</dbReference>
<dbReference type="STRING" id="436907.A7TJ78"/>
<dbReference type="AlphaFoldDB" id="A7TJ78"/>
<evidence type="ECO:0000259" key="4">
    <source>
        <dbReference type="SMART" id="SM01010"/>
    </source>
</evidence>
<sequence>MGNHLSIGARHTNYISDGDNSNVLGSNSLNDDALFKQRQGSIRSELFTSRNNSNRNKIYSELAARNNLTTINSSNTNVKESLFKKDYSMGRHPNTVNHVKNRVDFTRNSSNEYSSSSLSSNTDSAYTPSFFSLGPSTATVEQSTEKVIRLDEQHHPHQNLASKKDIVINHEHRPSILALKQNLYESSSGVPLYDSQPSSEVPSELHSPSTRSFERQKSVSIDIPQDNSNKKDLRNPILINLEYNERNNKNESNFQNEIQPNNLNVNYNNNGNSNNYSADEDMVWNQSLLNGLITSNNDYIDNNINNKNFNLNHHKYPKFENSISPTFNDSNDGNVHYDGKQHCSGTEGYHFSDKKTSNIVNRTQFSSLASKQISYRNSSAFSSTFSLDLGSENVRVFLKWRDLIDDIENANISIVSNEILSVICMNDLDSENSDSARMVYYPDTSEWVTKYLFLPPGIYKLQFNVNGSLRHSDYLPTATDNLGNIVNWFEVPRGYESIEPFRDNDYVKNEISGGILQPIPNTLGIPSVSSQLSSFSFHASRPTTPYSDFAGINRSSPLPLREKSPDVKSTNFDLEFSTAVPEPKYDYTTEIPEIYKAVDLDLTTAKATETTTDDEDITKPPLYLGTGGNSIFNDVIGCSQRDLFEKLSKNTGKGLNTDELEKIFLAKYPITDLPIYLNTDYMNKALEQHRNIVGVDDVMQEEINVVNHIVPHVNIKHLLTHNIQDSVIAVACTVRYGGKFITQVVYSPCSVENDD</sequence>
<evidence type="ECO:0000256" key="3">
    <source>
        <dbReference type="SAM" id="MobiDB-lite"/>
    </source>
</evidence>
<evidence type="ECO:0000256" key="1">
    <source>
        <dbReference type="ARBA" id="ARBA00010926"/>
    </source>
</evidence>
<dbReference type="GO" id="GO:0005634">
    <property type="term" value="C:nucleus"/>
    <property type="evidence" value="ECO:0007669"/>
    <property type="project" value="TreeGrafter"/>
</dbReference>
<dbReference type="SUPFAM" id="SSF160219">
    <property type="entry name" value="AMPKBI-like"/>
    <property type="match status" value="1"/>
</dbReference>
<dbReference type="GO" id="GO:0005737">
    <property type="term" value="C:cytoplasm"/>
    <property type="evidence" value="ECO:0007669"/>
    <property type="project" value="TreeGrafter"/>
</dbReference>
<keyword evidence="6" id="KW-1185">Reference proteome</keyword>
<dbReference type="InterPro" id="IPR032640">
    <property type="entry name" value="AMPK1_CBM"/>
</dbReference>
<dbReference type="PANTHER" id="PTHR10343:SF87">
    <property type="entry name" value="SNF1 PROTEIN KINASE SUBUNIT BETA-1"/>
    <property type="match status" value="1"/>
</dbReference>
<dbReference type="InterPro" id="IPR013783">
    <property type="entry name" value="Ig-like_fold"/>
</dbReference>
<feature type="compositionally biased region" description="Polar residues" evidence="3">
    <location>
        <begin position="188"/>
        <end position="211"/>
    </location>
</feature>
<name>A7TJ78_VANPO</name>
<dbReference type="InParanoid" id="A7TJ78"/>
<accession>A7TJ78</accession>
<reference evidence="5 6" key="1">
    <citation type="journal article" date="2007" name="Proc. Natl. Acad. Sci. U.S.A.">
        <title>Independent sorting-out of thousands of duplicated gene pairs in two yeast species descended from a whole-genome duplication.</title>
        <authorList>
            <person name="Scannell D.R."/>
            <person name="Frank A.C."/>
            <person name="Conant G.C."/>
            <person name="Byrne K.P."/>
            <person name="Woolfit M."/>
            <person name="Wolfe K.H."/>
        </authorList>
    </citation>
    <scope>NUCLEOTIDE SEQUENCE [LARGE SCALE GENOMIC DNA]</scope>
    <source>
        <strain evidence="6">ATCC 22028 / DSM 70294 / BCRC 21397 / CBS 2163 / NBRC 10782 / NRRL Y-8283 / UCD 57-17</strain>
    </source>
</reference>
<dbReference type="Gene3D" id="2.60.40.10">
    <property type="entry name" value="Immunoglobulins"/>
    <property type="match status" value="1"/>
</dbReference>
<dbReference type="PANTHER" id="PTHR10343">
    <property type="entry name" value="5'-AMP-ACTIVATED PROTEIN KINASE , BETA SUBUNIT"/>
    <property type="match status" value="1"/>
</dbReference>
<dbReference type="InterPro" id="IPR037256">
    <property type="entry name" value="ASC_dom_sf"/>
</dbReference>
<comment type="similarity">
    <text evidence="1">Belongs to the 5'-AMP-activated protein kinase beta subunit family.</text>
</comment>
<feature type="domain" description="Association with the SNF1 complex (ASC)" evidence="4">
    <location>
        <begin position="580"/>
        <end position="749"/>
    </location>
</feature>
<dbReference type="Pfam" id="PF16561">
    <property type="entry name" value="AMPK1_CBM"/>
    <property type="match status" value="1"/>
</dbReference>
<dbReference type="CDD" id="cd02859">
    <property type="entry name" value="E_set_AMPKbeta_like_N"/>
    <property type="match status" value="1"/>
</dbReference>
<gene>
    <name evidence="5" type="ORF">Kpol_1004p21</name>
</gene>
<organism evidence="6">
    <name type="scientific">Vanderwaltozyma polyspora (strain ATCC 22028 / DSM 70294 / BCRC 21397 / CBS 2163 / NBRC 10782 / NRRL Y-8283 / UCD 57-17)</name>
    <name type="common">Kluyveromyces polysporus</name>
    <dbReference type="NCBI Taxonomy" id="436907"/>
    <lineage>
        <taxon>Eukaryota</taxon>
        <taxon>Fungi</taxon>
        <taxon>Dikarya</taxon>
        <taxon>Ascomycota</taxon>
        <taxon>Saccharomycotina</taxon>
        <taxon>Saccharomycetes</taxon>
        <taxon>Saccharomycetales</taxon>
        <taxon>Saccharomycetaceae</taxon>
        <taxon>Vanderwaltozyma</taxon>
    </lineage>
</organism>
<dbReference type="InterPro" id="IPR014756">
    <property type="entry name" value="Ig_E-set"/>
</dbReference>
<dbReference type="HOGENOM" id="CLU_011585_0_0_1"/>